<dbReference type="AlphaFoldDB" id="A0A257T280"/>
<dbReference type="Proteomes" id="UP000216779">
    <property type="component" value="Unassembled WGS sequence"/>
</dbReference>
<gene>
    <name evidence="1" type="ORF">B7Z70_08265</name>
</gene>
<proteinExistence type="predicted"/>
<comment type="caution">
    <text evidence="1">The sequence shown here is derived from an EMBL/GenBank/DDBJ whole genome shotgun (WGS) entry which is preliminary data.</text>
</comment>
<sequence>MVMKRIMLRSIALHRGEKQDSLFAWPSCQVAGHLLDFCGGLLGRVDYICVATKTFPLPNGKQDITI</sequence>
<protein>
    <submittedName>
        <fullName evidence="1">Uncharacterized protein</fullName>
    </submittedName>
</protein>
<dbReference type="EMBL" id="NCBC01000285">
    <property type="protein sequence ID" value="OYV79653.1"/>
    <property type="molecule type" value="Genomic_DNA"/>
</dbReference>
<accession>A0A257T280</accession>
<reference evidence="1 2" key="1">
    <citation type="submission" date="2017-03" db="EMBL/GenBank/DDBJ databases">
        <title>Lifting the veil on microbial sulfur biogeochemistry in mining wastewaters.</title>
        <authorList>
            <person name="Kantor R.S."/>
            <person name="Colenbrander Nelson T."/>
            <person name="Marshall S."/>
            <person name="Bennett D."/>
            <person name="Apte S."/>
            <person name="Camacho D."/>
            <person name="Thomas B.C."/>
            <person name="Warren L.A."/>
            <person name="Banfield J.F."/>
        </authorList>
    </citation>
    <scope>NUCLEOTIDE SEQUENCE [LARGE SCALE GENOMIC DNA]</scope>
    <source>
        <strain evidence="1">21-59-9</strain>
    </source>
</reference>
<evidence type="ECO:0000313" key="1">
    <source>
        <dbReference type="EMBL" id="OYV79653.1"/>
    </source>
</evidence>
<organism evidence="1 2">
    <name type="scientific">Acidithiobacillus ferrivorans</name>
    <dbReference type="NCBI Taxonomy" id="160808"/>
    <lineage>
        <taxon>Bacteria</taxon>
        <taxon>Pseudomonadati</taxon>
        <taxon>Pseudomonadota</taxon>
        <taxon>Acidithiobacillia</taxon>
        <taxon>Acidithiobacillales</taxon>
        <taxon>Acidithiobacillaceae</taxon>
        <taxon>Acidithiobacillus</taxon>
    </lineage>
</organism>
<name>A0A257T280_9PROT</name>
<evidence type="ECO:0000313" key="2">
    <source>
        <dbReference type="Proteomes" id="UP000216779"/>
    </source>
</evidence>